<dbReference type="Proteomes" id="UP000265515">
    <property type="component" value="Unassembled WGS sequence"/>
</dbReference>
<name>A0A388K9A4_CHABU</name>
<dbReference type="SUPFAM" id="SSF54791">
    <property type="entry name" value="Eukaryotic type KH-domain (KH-domain type I)"/>
    <property type="match status" value="1"/>
</dbReference>
<protein>
    <recommendedName>
        <fullName evidence="3">K Homology domain-containing protein</fullName>
    </recommendedName>
</protein>
<gene>
    <name evidence="4" type="ORF">CBR_g66778</name>
</gene>
<dbReference type="Pfam" id="PF22675">
    <property type="entry name" value="KH-I_KHDC4-BBP"/>
    <property type="match status" value="1"/>
</dbReference>
<feature type="region of interest" description="Disordered" evidence="2">
    <location>
        <begin position="1"/>
        <end position="21"/>
    </location>
</feature>
<feature type="domain" description="K Homology" evidence="3">
    <location>
        <begin position="149"/>
        <end position="261"/>
    </location>
</feature>
<keyword evidence="5" id="KW-1185">Reference proteome</keyword>
<dbReference type="STRING" id="69332.A0A388K9A4"/>
<dbReference type="InterPro" id="IPR004087">
    <property type="entry name" value="KH_dom"/>
</dbReference>
<evidence type="ECO:0000256" key="1">
    <source>
        <dbReference type="ARBA" id="ARBA00022884"/>
    </source>
</evidence>
<dbReference type="EMBL" id="BFEA01000077">
    <property type="protein sequence ID" value="GBG66642.1"/>
    <property type="molecule type" value="Genomic_DNA"/>
</dbReference>
<dbReference type="InterPro" id="IPR032377">
    <property type="entry name" value="STAR_dimer"/>
</dbReference>
<dbReference type="InterPro" id="IPR036612">
    <property type="entry name" value="KH_dom_type_1_sf"/>
</dbReference>
<dbReference type="SMART" id="SM00322">
    <property type="entry name" value="KH"/>
    <property type="match status" value="1"/>
</dbReference>
<feature type="region of interest" description="Disordered" evidence="2">
    <location>
        <begin position="199"/>
        <end position="224"/>
    </location>
</feature>
<dbReference type="GO" id="GO:0048024">
    <property type="term" value="P:regulation of mRNA splicing, via spliceosome"/>
    <property type="evidence" value="ECO:0007669"/>
    <property type="project" value="TreeGrafter"/>
</dbReference>
<dbReference type="GO" id="GO:0005634">
    <property type="term" value="C:nucleus"/>
    <property type="evidence" value="ECO:0007669"/>
    <property type="project" value="TreeGrafter"/>
</dbReference>
<feature type="region of interest" description="Disordered" evidence="2">
    <location>
        <begin position="291"/>
        <end position="310"/>
    </location>
</feature>
<dbReference type="PANTHER" id="PTHR11208:SF42">
    <property type="entry name" value="QUAKING RELATED 54B, ISOFORM E"/>
    <property type="match status" value="1"/>
</dbReference>
<keyword evidence="1" id="KW-0694">RNA-binding</keyword>
<evidence type="ECO:0000259" key="3">
    <source>
        <dbReference type="SMART" id="SM00322"/>
    </source>
</evidence>
<dbReference type="InterPro" id="IPR055256">
    <property type="entry name" value="KH_1_KHDC4/BBP-like"/>
</dbReference>
<dbReference type="OrthoDB" id="6777263at2759"/>
<reference evidence="4 5" key="1">
    <citation type="journal article" date="2018" name="Cell">
        <title>The Chara Genome: Secondary Complexity and Implications for Plant Terrestrialization.</title>
        <authorList>
            <person name="Nishiyama T."/>
            <person name="Sakayama H."/>
            <person name="Vries J.D."/>
            <person name="Buschmann H."/>
            <person name="Saint-Marcoux D."/>
            <person name="Ullrich K.K."/>
            <person name="Haas F.B."/>
            <person name="Vanderstraeten L."/>
            <person name="Becker D."/>
            <person name="Lang D."/>
            <person name="Vosolsobe S."/>
            <person name="Rombauts S."/>
            <person name="Wilhelmsson P.K.I."/>
            <person name="Janitza P."/>
            <person name="Kern R."/>
            <person name="Heyl A."/>
            <person name="Rumpler F."/>
            <person name="Villalobos L.I.A.C."/>
            <person name="Clay J.M."/>
            <person name="Skokan R."/>
            <person name="Toyoda A."/>
            <person name="Suzuki Y."/>
            <person name="Kagoshima H."/>
            <person name="Schijlen E."/>
            <person name="Tajeshwar N."/>
            <person name="Catarino B."/>
            <person name="Hetherington A.J."/>
            <person name="Saltykova A."/>
            <person name="Bonnot C."/>
            <person name="Breuninger H."/>
            <person name="Symeonidi A."/>
            <person name="Radhakrishnan G.V."/>
            <person name="Van Nieuwerburgh F."/>
            <person name="Deforce D."/>
            <person name="Chang C."/>
            <person name="Karol K.G."/>
            <person name="Hedrich R."/>
            <person name="Ulvskov P."/>
            <person name="Glockner G."/>
            <person name="Delwiche C.F."/>
            <person name="Petrasek J."/>
            <person name="Van de Peer Y."/>
            <person name="Friml J."/>
            <person name="Beilby M."/>
            <person name="Dolan L."/>
            <person name="Kohara Y."/>
            <person name="Sugano S."/>
            <person name="Fujiyama A."/>
            <person name="Delaux P.-M."/>
            <person name="Quint M."/>
            <person name="TheiBen G."/>
            <person name="Hagemann M."/>
            <person name="Harholt J."/>
            <person name="Dunand C."/>
            <person name="Zachgo S."/>
            <person name="Langdale J."/>
            <person name="Maumus F."/>
            <person name="Straeten D.V.D."/>
            <person name="Gould S.B."/>
            <person name="Rensing S.A."/>
        </authorList>
    </citation>
    <scope>NUCLEOTIDE SEQUENCE [LARGE SCALE GENOMIC DNA]</scope>
    <source>
        <strain evidence="4 5">S276</strain>
    </source>
</reference>
<dbReference type="Gramene" id="GBG66642">
    <property type="protein sequence ID" value="GBG66642"/>
    <property type="gene ID" value="CBR_g66778"/>
</dbReference>
<evidence type="ECO:0000256" key="2">
    <source>
        <dbReference type="SAM" id="MobiDB-lite"/>
    </source>
</evidence>
<feature type="compositionally biased region" description="Basic and acidic residues" evidence="2">
    <location>
        <begin position="210"/>
        <end position="224"/>
    </location>
</feature>
<sequence>MTARYLPGLGSGSLTMRPDSAPRTNDRYLATLLAERQNLSPFVEVLPNCSRLLNQEIARVTSLMGNAAYHEADGLDQGGLGAGSLMQSGGSLSSAGIISSGPGAANDYGGSHWGPVQGDPLPILMGPGGSVPQVSPFWGAQGAAAGPLVRKTRRIDVPVDKHPNYNFVGRLLGPRGNSLKRVESTTGCRVLIRGRGSIKDSGKVRQSPAADEHAKEDKMRDKPGFEHLNEPLHVLIEAELPASTVDASLNQAAEIIEELLKPVDENYDVVKKAQLRELAILNGTLREDSGPYYGGSAANSAGLKRAKTRR</sequence>
<dbReference type="OMA" id="ANTDCHI"/>
<dbReference type="PANTHER" id="PTHR11208">
    <property type="entry name" value="RNA-BINDING PROTEIN RELATED"/>
    <property type="match status" value="1"/>
</dbReference>
<dbReference type="Gene3D" id="3.30.1370.10">
    <property type="entry name" value="K Homology domain, type 1"/>
    <property type="match status" value="1"/>
</dbReference>
<dbReference type="AlphaFoldDB" id="A0A388K9A4"/>
<evidence type="ECO:0000313" key="5">
    <source>
        <dbReference type="Proteomes" id="UP000265515"/>
    </source>
</evidence>
<organism evidence="4 5">
    <name type="scientific">Chara braunii</name>
    <name type="common">Braun's stonewort</name>
    <dbReference type="NCBI Taxonomy" id="69332"/>
    <lineage>
        <taxon>Eukaryota</taxon>
        <taxon>Viridiplantae</taxon>
        <taxon>Streptophyta</taxon>
        <taxon>Charophyceae</taxon>
        <taxon>Charales</taxon>
        <taxon>Characeae</taxon>
        <taxon>Chara</taxon>
    </lineage>
</organism>
<dbReference type="GO" id="GO:0003729">
    <property type="term" value="F:mRNA binding"/>
    <property type="evidence" value="ECO:0007669"/>
    <property type="project" value="TreeGrafter"/>
</dbReference>
<accession>A0A388K9A4</accession>
<comment type="caution">
    <text evidence="4">The sequence shown here is derived from an EMBL/GenBank/DDBJ whole genome shotgun (WGS) entry which is preliminary data.</text>
</comment>
<dbReference type="Pfam" id="PF16544">
    <property type="entry name" value="STAR_dimer"/>
    <property type="match status" value="1"/>
</dbReference>
<dbReference type="InterPro" id="IPR045071">
    <property type="entry name" value="BBP-like"/>
</dbReference>
<evidence type="ECO:0000313" key="4">
    <source>
        <dbReference type="EMBL" id="GBG66642.1"/>
    </source>
</evidence>
<proteinExistence type="predicted"/>